<reference evidence="2 3" key="1">
    <citation type="submission" date="2018-05" db="EMBL/GenBank/DDBJ databases">
        <title>Draft genome sequence of Rhodanobacter denitrificans Yn1 isolated from gold copper mine.</title>
        <authorList>
            <person name="Yang N."/>
            <person name="Mazhar H.S."/>
            <person name="Rensing C."/>
        </authorList>
    </citation>
    <scope>NUCLEOTIDE SEQUENCE [LARGE SCALE GENOMIC DNA]</scope>
    <source>
        <strain evidence="2 3">Yn1</strain>
    </source>
</reference>
<gene>
    <name evidence="2" type="ORF">DEO45_07270</name>
</gene>
<keyword evidence="3" id="KW-1185">Reference proteome</keyword>
<sequence length="235" mass="25493">MPGSILHRRAAAIVAMLYILVQAFQSYVFAQLPVPDGPAQELLLGAAPLNLARALLMLLSFFAQAYLLLVVCALAFRRTPLAAVAAYLGFFAYCLIEVLLRSVELFHGQLALPELYRAASSHDAQAQVLAQAAAFQSVQRALYFPLLLAQALGSLVLACCLGGGRLGWLASCAFGLNTVRLSLRMFGMYLMPTPLDPLLDRWYLAFVVAIFGSLALWLWPSRPPSHADSRGIASP</sequence>
<feature type="transmembrane region" description="Helical" evidence="1">
    <location>
        <begin position="202"/>
        <end position="220"/>
    </location>
</feature>
<organism evidence="2 3">
    <name type="scientific">Rhodanobacter denitrificans</name>
    <dbReference type="NCBI Taxonomy" id="666685"/>
    <lineage>
        <taxon>Bacteria</taxon>
        <taxon>Pseudomonadati</taxon>
        <taxon>Pseudomonadota</taxon>
        <taxon>Gammaproteobacteria</taxon>
        <taxon>Lysobacterales</taxon>
        <taxon>Rhodanobacteraceae</taxon>
        <taxon>Rhodanobacter</taxon>
    </lineage>
</organism>
<protein>
    <recommendedName>
        <fullName evidence="4">DUF4386 domain-containing protein</fullName>
    </recommendedName>
</protein>
<dbReference type="Proteomes" id="UP000252387">
    <property type="component" value="Unassembled WGS sequence"/>
</dbReference>
<feature type="transmembrane region" description="Helical" evidence="1">
    <location>
        <begin position="142"/>
        <end position="161"/>
    </location>
</feature>
<evidence type="ECO:0008006" key="4">
    <source>
        <dbReference type="Google" id="ProtNLM"/>
    </source>
</evidence>
<proteinExistence type="predicted"/>
<dbReference type="OrthoDB" id="656243at2"/>
<evidence type="ECO:0000256" key="1">
    <source>
        <dbReference type="SAM" id="Phobius"/>
    </source>
</evidence>
<comment type="caution">
    <text evidence="2">The sequence shown here is derived from an EMBL/GenBank/DDBJ whole genome shotgun (WGS) entry which is preliminary data.</text>
</comment>
<dbReference type="AlphaFoldDB" id="A0A368KD83"/>
<evidence type="ECO:0000313" key="3">
    <source>
        <dbReference type="Proteomes" id="UP000252387"/>
    </source>
</evidence>
<feature type="transmembrane region" description="Helical" evidence="1">
    <location>
        <begin position="81"/>
        <end position="100"/>
    </location>
</feature>
<accession>A0A368KD83</accession>
<feature type="transmembrane region" description="Helical" evidence="1">
    <location>
        <begin position="168"/>
        <end position="190"/>
    </location>
</feature>
<keyword evidence="1" id="KW-1133">Transmembrane helix</keyword>
<name>A0A368KD83_9GAMM</name>
<feature type="transmembrane region" description="Helical" evidence="1">
    <location>
        <begin position="54"/>
        <end position="76"/>
    </location>
</feature>
<keyword evidence="1" id="KW-0812">Transmembrane</keyword>
<dbReference type="RefSeq" id="WP_114341946.1">
    <property type="nucleotide sequence ID" value="NZ_QFWQ01000005.1"/>
</dbReference>
<keyword evidence="1" id="KW-0472">Membrane</keyword>
<dbReference type="EMBL" id="QFWQ01000005">
    <property type="protein sequence ID" value="RCS29874.1"/>
    <property type="molecule type" value="Genomic_DNA"/>
</dbReference>
<evidence type="ECO:0000313" key="2">
    <source>
        <dbReference type="EMBL" id="RCS29874.1"/>
    </source>
</evidence>